<protein>
    <submittedName>
        <fullName evidence="1">Uncharacterized protein</fullName>
    </submittedName>
</protein>
<dbReference type="EMBL" id="BARU01007659">
    <property type="protein sequence ID" value="GAH46800.1"/>
    <property type="molecule type" value="Genomic_DNA"/>
</dbReference>
<organism evidence="1">
    <name type="scientific">marine sediment metagenome</name>
    <dbReference type="NCBI Taxonomy" id="412755"/>
    <lineage>
        <taxon>unclassified sequences</taxon>
        <taxon>metagenomes</taxon>
        <taxon>ecological metagenomes</taxon>
    </lineage>
</organism>
<sequence length="222" mass="25534">DFGALAVKDVTASISDMGEVAARLGSIVTYDKRGDVVDFDNFEEPILKWEVNPFVDAYGRLDSTHAKSGSQSMKLHTANRANAKVEIHRSFAILKAKKLGIEISFSLSNRNCDLWFYFWYNSGERAYDARLKFDPNSKKLYVWDEVGADWVEVADTWGVTVSGYFFHTIKLVVDFDNALYKRLLFDNEEYDISSRTVYNYESVVFPIHCPPKQQDRPSQLRR</sequence>
<name>X1GPJ5_9ZZZZ</name>
<dbReference type="AlphaFoldDB" id="X1GPJ5"/>
<accession>X1GPJ5</accession>
<feature type="non-terminal residue" evidence="1">
    <location>
        <position position="1"/>
    </location>
</feature>
<evidence type="ECO:0000313" key="1">
    <source>
        <dbReference type="EMBL" id="GAH46800.1"/>
    </source>
</evidence>
<proteinExistence type="predicted"/>
<gene>
    <name evidence="1" type="ORF">S03H2_15092</name>
</gene>
<comment type="caution">
    <text evidence="1">The sequence shown here is derived from an EMBL/GenBank/DDBJ whole genome shotgun (WGS) entry which is preliminary data.</text>
</comment>
<reference evidence="1" key="1">
    <citation type="journal article" date="2014" name="Front. Microbiol.">
        <title>High frequency of phylogenetically diverse reductive dehalogenase-homologous genes in deep subseafloor sedimentary metagenomes.</title>
        <authorList>
            <person name="Kawai M."/>
            <person name="Futagami T."/>
            <person name="Toyoda A."/>
            <person name="Takaki Y."/>
            <person name="Nishi S."/>
            <person name="Hori S."/>
            <person name="Arai W."/>
            <person name="Tsubouchi T."/>
            <person name="Morono Y."/>
            <person name="Uchiyama I."/>
            <person name="Ito T."/>
            <person name="Fujiyama A."/>
            <person name="Inagaki F."/>
            <person name="Takami H."/>
        </authorList>
    </citation>
    <scope>NUCLEOTIDE SEQUENCE</scope>
    <source>
        <strain evidence="1">Expedition CK06-06</strain>
    </source>
</reference>